<dbReference type="Proteomes" id="UP000052015">
    <property type="component" value="Unassembled WGS sequence"/>
</dbReference>
<dbReference type="Pfam" id="PF18765">
    <property type="entry name" value="Polbeta"/>
    <property type="match status" value="1"/>
</dbReference>
<dbReference type="RefSeq" id="WP_057976967.1">
    <property type="nucleotide sequence ID" value="NZ_LKHP01000002.1"/>
</dbReference>
<protein>
    <submittedName>
        <fullName evidence="2">Nucleotidyltransferase domain protein</fullName>
    </submittedName>
</protein>
<dbReference type="STRING" id="908809.ABG79_00607"/>
<dbReference type="SUPFAM" id="SSF81301">
    <property type="entry name" value="Nucleotidyltransferase"/>
    <property type="match status" value="1"/>
</dbReference>
<dbReference type="PANTHER" id="PTHR43852:SF3">
    <property type="entry name" value="NUCLEOTIDYLTRANSFERASE"/>
    <property type="match status" value="1"/>
</dbReference>
<sequence length="149" mass="17593">MVQGNLFEVETILKDNIDKLLSNFDIKLIYIFGSYAKGINKKDSDLDIAVLMGEYTPLDKLNLIGELMDIFKRDDIDLAILNDANEVLKFQVIKYGKNVYKVSEEERVLFEARAMDEYMDMEFFRRRQKEIMDMVFMEKWGDLSDKKYS</sequence>
<dbReference type="NCBIfam" id="NF047752">
    <property type="entry name" value="MntA_antitoxin"/>
    <property type="match status" value="1"/>
</dbReference>
<evidence type="ECO:0000313" key="2">
    <source>
        <dbReference type="EMBL" id="KRQ87802.1"/>
    </source>
</evidence>
<reference evidence="2 3" key="1">
    <citation type="submission" date="2015-09" db="EMBL/GenBank/DDBJ databases">
        <title>Draft genome sequence of a Caloramator mitchellensis, a moderate thermophile from the Great Artesian Basin of Australia.</title>
        <authorList>
            <person name="Patel B.K."/>
        </authorList>
    </citation>
    <scope>NUCLEOTIDE SEQUENCE [LARGE SCALE GENOMIC DNA]</scope>
    <source>
        <strain evidence="2 3">VF08</strain>
    </source>
</reference>
<keyword evidence="2" id="KW-0808">Transferase</keyword>
<comment type="caution">
    <text evidence="2">The sequence shown here is derived from an EMBL/GenBank/DDBJ whole genome shotgun (WGS) entry which is preliminary data.</text>
</comment>
<dbReference type="InterPro" id="IPR041633">
    <property type="entry name" value="Polbeta"/>
</dbReference>
<evidence type="ECO:0000313" key="3">
    <source>
        <dbReference type="Proteomes" id="UP000052015"/>
    </source>
</evidence>
<dbReference type="EMBL" id="LKHP01000002">
    <property type="protein sequence ID" value="KRQ87802.1"/>
    <property type="molecule type" value="Genomic_DNA"/>
</dbReference>
<dbReference type="GO" id="GO:0016740">
    <property type="term" value="F:transferase activity"/>
    <property type="evidence" value="ECO:0007669"/>
    <property type="project" value="UniProtKB-KW"/>
</dbReference>
<accession>A0A0R3JXK9</accession>
<feature type="domain" description="Polymerase beta nucleotidyltransferase" evidence="1">
    <location>
        <begin position="16"/>
        <end position="104"/>
    </location>
</feature>
<proteinExistence type="predicted"/>
<gene>
    <name evidence="2" type="ORF">ABG79_00607</name>
</gene>
<organism evidence="2 3">
    <name type="scientific">Caloramator mitchellensis</name>
    <dbReference type="NCBI Taxonomy" id="908809"/>
    <lineage>
        <taxon>Bacteria</taxon>
        <taxon>Bacillati</taxon>
        <taxon>Bacillota</taxon>
        <taxon>Clostridia</taxon>
        <taxon>Eubacteriales</taxon>
        <taxon>Clostridiaceae</taxon>
        <taxon>Caloramator</taxon>
    </lineage>
</organism>
<dbReference type="OrthoDB" id="90159at2"/>
<dbReference type="PATRIC" id="fig|908809.3.peg.610"/>
<dbReference type="CDD" id="cd05403">
    <property type="entry name" value="NT_KNTase_like"/>
    <property type="match status" value="1"/>
</dbReference>
<dbReference type="PANTHER" id="PTHR43852">
    <property type="entry name" value="NUCLEOTIDYLTRANSFERASE"/>
    <property type="match status" value="1"/>
</dbReference>
<dbReference type="InterPro" id="IPR043519">
    <property type="entry name" value="NT_sf"/>
</dbReference>
<evidence type="ECO:0000259" key="1">
    <source>
        <dbReference type="Pfam" id="PF18765"/>
    </source>
</evidence>
<dbReference type="InterPro" id="IPR052930">
    <property type="entry name" value="TA_antitoxin_MntA"/>
</dbReference>
<dbReference type="Gene3D" id="3.30.460.10">
    <property type="entry name" value="Beta Polymerase, domain 2"/>
    <property type="match status" value="1"/>
</dbReference>
<keyword evidence="3" id="KW-1185">Reference proteome</keyword>
<dbReference type="AlphaFoldDB" id="A0A0R3JXK9"/>
<name>A0A0R3JXK9_CALMK</name>